<dbReference type="Gene3D" id="3.40.50.80">
    <property type="entry name" value="Nucleotide-binding domain of ferredoxin-NADP reductase (FNR) module"/>
    <property type="match status" value="1"/>
</dbReference>
<name>A0A6L8VLD8_9RHOB</name>
<keyword evidence="10" id="KW-0408">Iron</keyword>
<dbReference type="InterPro" id="IPR017927">
    <property type="entry name" value="FAD-bd_FR_type"/>
</dbReference>
<dbReference type="InterPro" id="IPR050415">
    <property type="entry name" value="MRET"/>
</dbReference>
<dbReference type="SUPFAM" id="SSF63380">
    <property type="entry name" value="Riboflavin synthase domain-like"/>
    <property type="match status" value="1"/>
</dbReference>
<keyword evidence="9" id="KW-0560">Oxidoreductase</keyword>
<comment type="cofactor">
    <cofactor evidence="1">
        <name>FAD</name>
        <dbReference type="ChEBI" id="CHEBI:57692"/>
    </cofactor>
</comment>
<dbReference type="PRINTS" id="PR00410">
    <property type="entry name" value="PHEHYDRXLASE"/>
</dbReference>
<evidence type="ECO:0000256" key="8">
    <source>
        <dbReference type="ARBA" id="ARBA00022989"/>
    </source>
</evidence>
<comment type="caution">
    <text evidence="15">The sequence shown here is derived from an EMBL/GenBank/DDBJ whole genome shotgun (WGS) entry which is preliminary data.</text>
</comment>
<dbReference type="EMBL" id="WWNR01000018">
    <property type="protein sequence ID" value="MZQ91185.1"/>
    <property type="molecule type" value="Genomic_DNA"/>
</dbReference>
<keyword evidence="6" id="KW-0479">Metal-binding</keyword>
<evidence type="ECO:0000256" key="11">
    <source>
        <dbReference type="ARBA" id="ARBA00023014"/>
    </source>
</evidence>
<keyword evidence="12 13" id="KW-0472">Membrane</keyword>
<dbReference type="PANTHER" id="PTHR47354">
    <property type="entry name" value="NADH OXIDOREDUCTASE HCR"/>
    <property type="match status" value="1"/>
</dbReference>
<evidence type="ECO:0000256" key="12">
    <source>
        <dbReference type="ARBA" id="ARBA00023136"/>
    </source>
</evidence>
<dbReference type="InterPro" id="IPR013130">
    <property type="entry name" value="Fe3_Rdtase_TM_dom"/>
</dbReference>
<dbReference type="Proteomes" id="UP000477083">
    <property type="component" value="Unassembled WGS sequence"/>
</dbReference>
<dbReference type="GO" id="GO:0016491">
    <property type="term" value="F:oxidoreductase activity"/>
    <property type="evidence" value="ECO:0007669"/>
    <property type="project" value="UniProtKB-KW"/>
</dbReference>
<evidence type="ECO:0000313" key="16">
    <source>
        <dbReference type="Proteomes" id="UP000477083"/>
    </source>
</evidence>
<dbReference type="PROSITE" id="PS51384">
    <property type="entry name" value="FAD_FR"/>
    <property type="match status" value="1"/>
</dbReference>
<feature type="transmembrane region" description="Helical" evidence="13">
    <location>
        <begin position="208"/>
        <end position="227"/>
    </location>
</feature>
<evidence type="ECO:0000256" key="4">
    <source>
        <dbReference type="ARBA" id="ARBA00022692"/>
    </source>
</evidence>
<evidence type="ECO:0000256" key="9">
    <source>
        <dbReference type="ARBA" id="ARBA00023002"/>
    </source>
</evidence>
<feature type="domain" description="FAD-binding FR-type" evidence="14">
    <location>
        <begin position="226"/>
        <end position="333"/>
    </location>
</feature>
<feature type="transmembrane region" description="Helical" evidence="13">
    <location>
        <begin position="37"/>
        <end position="62"/>
    </location>
</feature>
<dbReference type="GO" id="GO:0050660">
    <property type="term" value="F:flavin adenine dinucleotide binding"/>
    <property type="evidence" value="ECO:0007669"/>
    <property type="project" value="TreeGrafter"/>
</dbReference>
<feature type="transmembrane region" description="Helical" evidence="13">
    <location>
        <begin position="68"/>
        <end position="88"/>
    </location>
</feature>
<evidence type="ECO:0000256" key="6">
    <source>
        <dbReference type="ARBA" id="ARBA00022723"/>
    </source>
</evidence>
<dbReference type="SUPFAM" id="SSF52343">
    <property type="entry name" value="Ferredoxin reductase-like, C-terminal NADP-linked domain"/>
    <property type="match status" value="1"/>
</dbReference>
<dbReference type="PANTHER" id="PTHR47354:SF8">
    <property type="entry name" value="1,2-PHENYLACETYL-COA EPOXIDASE, SUBUNIT E"/>
    <property type="match status" value="1"/>
</dbReference>
<dbReference type="GO" id="GO:0051537">
    <property type="term" value="F:2 iron, 2 sulfur cluster binding"/>
    <property type="evidence" value="ECO:0007669"/>
    <property type="project" value="UniProtKB-KW"/>
</dbReference>
<proteinExistence type="predicted"/>
<dbReference type="GO" id="GO:0046872">
    <property type="term" value="F:metal ion binding"/>
    <property type="evidence" value="ECO:0007669"/>
    <property type="project" value="UniProtKB-KW"/>
</dbReference>
<keyword evidence="7" id="KW-0274">FAD</keyword>
<dbReference type="Pfam" id="PF00175">
    <property type="entry name" value="NAD_binding_1"/>
    <property type="match status" value="1"/>
</dbReference>
<reference evidence="15 16" key="1">
    <citation type="submission" date="2020-01" db="EMBL/GenBank/DDBJ databases">
        <title>Frigidibacter albus SP32T (=CGMCC 1.13995T).</title>
        <authorList>
            <person name="Liao X."/>
        </authorList>
    </citation>
    <scope>NUCLEOTIDE SEQUENCE [LARGE SCALE GENOMIC DNA]</scope>
    <source>
        <strain evidence="15 16">SP32</strain>
    </source>
</reference>
<keyword evidence="5" id="KW-0001">2Fe-2S</keyword>
<keyword evidence="16" id="KW-1185">Reference proteome</keyword>
<keyword evidence="8 13" id="KW-1133">Transmembrane helix</keyword>
<dbReference type="InterPro" id="IPR039261">
    <property type="entry name" value="FNR_nucleotide-bd"/>
</dbReference>
<evidence type="ECO:0000256" key="3">
    <source>
        <dbReference type="ARBA" id="ARBA00022630"/>
    </source>
</evidence>
<dbReference type="InterPro" id="IPR001433">
    <property type="entry name" value="OxRdtase_FAD/NAD-bd"/>
</dbReference>
<evidence type="ECO:0000313" key="15">
    <source>
        <dbReference type="EMBL" id="MZQ91185.1"/>
    </source>
</evidence>
<dbReference type="GO" id="GO:0016020">
    <property type="term" value="C:membrane"/>
    <property type="evidence" value="ECO:0007669"/>
    <property type="project" value="UniProtKB-SubCell"/>
</dbReference>
<feature type="transmembrane region" description="Helical" evidence="13">
    <location>
        <begin position="184"/>
        <end position="202"/>
    </location>
</feature>
<evidence type="ECO:0000259" key="14">
    <source>
        <dbReference type="PROSITE" id="PS51384"/>
    </source>
</evidence>
<evidence type="ECO:0000256" key="13">
    <source>
        <dbReference type="SAM" id="Phobius"/>
    </source>
</evidence>
<evidence type="ECO:0000256" key="1">
    <source>
        <dbReference type="ARBA" id="ARBA00001974"/>
    </source>
</evidence>
<keyword evidence="11" id="KW-0411">Iron-sulfur</keyword>
<accession>A0A6L8VLD8</accession>
<sequence>MRMTGTAAGIGARRAMTERAEVAPGLSVPSVPALGSALIWTGPALVALLCCGTAALGVTTYAPYGAEAGFGIAVGAAAVVAMAQALILAARPRLLEPLFGGLDRMYRVHKWLGISALALMILHSQIEPDFERVVRETDLGELASEVGELAFNALLALIAVSWFRRLPFVGLEIPYQVWRFSHRFMGLLFAVIVFHQFFVDLPTGADPALSVLLNGFGLAGVAAWLHTEFLAPRLRRREFTVSAVTGQGDTTVVTLAPKSRPMRWRPGQFAFLRAPEAGLAEPHPFTIASAPRADGSLSMSIRARGDWTRRLPGALHAGMAVQLEGPYGRFNFRKGGARQVWLAGGVGITPFLAWAESLTAADRRDIHLVYAVRTPEEAVGLETLAAAAARNPRFSYRVVASARDGRLTAEGLTRSAPFPVGKADLWFCGPAGLKDGILAGLKAQGQSPRRVRFEHFEFA</sequence>
<comment type="subcellular location">
    <subcellularLocation>
        <location evidence="2">Membrane</location>
        <topology evidence="2">Multi-pass membrane protein</topology>
    </subcellularLocation>
</comment>
<dbReference type="AlphaFoldDB" id="A0A6L8VLD8"/>
<gene>
    <name evidence="15" type="ORF">GS660_19020</name>
</gene>
<evidence type="ECO:0000256" key="7">
    <source>
        <dbReference type="ARBA" id="ARBA00022827"/>
    </source>
</evidence>
<evidence type="ECO:0000256" key="10">
    <source>
        <dbReference type="ARBA" id="ARBA00023004"/>
    </source>
</evidence>
<feature type="transmembrane region" description="Helical" evidence="13">
    <location>
        <begin position="108"/>
        <end position="126"/>
    </location>
</feature>
<feature type="transmembrane region" description="Helical" evidence="13">
    <location>
        <begin position="146"/>
        <end position="163"/>
    </location>
</feature>
<dbReference type="InterPro" id="IPR017938">
    <property type="entry name" value="Riboflavin_synthase-like_b-brl"/>
</dbReference>
<protein>
    <submittedName>
        <fullName evidence="15">Cytochrome C</fullName>
    </submittedName>
</protein>
<evidence type="ECO:0000256" key="2">
    <source>
        <dbReference type="ARBA" id="ARBA00004141"/>
    </source>
</evidence>
<keyword evidence="3" id="KW-0285">Flavoprotein</keyword>
<dbReference type="Pfam" id="PF01794">
    <property type="entry name" value="Ferric_reduct"/>
    <property type="match status" value="1"/>
</dbReference>
<dbReference type="InterPro" id="IPR013112">
    <property type="entry name" value="FAD-bd_8"/>
</dbReference>
<evidence type="ECO:0000256" key="5">
    <source>
        <dbReference type="ARBA" id="ARBA00022714"/>
    </source>
</evidence>
<organism evidence="15 16">
    <name type="scientific">Frigidibacter albus</name>
    <dbReference type="NCBI Taxonomy" id="1465486"/>
    <lineage>
        <taxon>Bacteria</taxon>
        <taxon>Pseudomonadati</taxon>
        <taxon>Pseudomonadota</taxon>
        <taxon>Alphaproteobacteria</taxon>
        <taxon>Rhodobacterales</taxon>
        <taxon>Paracoccaceae</taxon>
        <taxon>Frigidibacter</taxon>
    </lineage>
</organism>
<dbReference type="Pfam" id="PF08022">
    <property type="entry name" value="FAD_binding_8"/>
    <property type="match status" value="1"/>
</dbReference>
<dbReference type="OrthoDB" id="9792185at2"/>
<dbReference type="CDD" id="cd06198">
    <property type="entry name" value="FNR_like_3"/>
    <property type="match status" value="1"/>
</dbReference>
<keyword evidence="4 13" id="KW-0812">Transmembrane</keyword>
<dbReference type="Gene3D" id="2.40.30.10">
    <property type="entry name" value="Translation factors"/>
    <property type="match status" value="1"/>
</dbReference>